<evidence type="ECO:0000313" key="1">
    <source>
        <dbReference type="Proteomes" id="UP000036681"/>
    </source>
</evidence>
<proteinExistence type="predicted"/>
<reference evidence="2" key="1">
    <citation type="submission" date="2017-02" db="UniProtKB">
        <authorList>
            <consortium name="WormBaseParasite"/>
        </authorList>
    </citation>
    <scope>IDENTIFICATION</scope>
</reference>
<dbReference type="AlphaFoldDB" id="A0A0M3HK01"/>
<dbReference type="WBParaSite" id="ALUE_0000184601-mRNA-1">
    <property type="protein sequence ID" value="ALUE_0000184601-mRNA-1"/>
    <property type="gene ID" value="ALUE_0000184601"/>
</dbReference>
<dbReference type="Proteomes" id="UP000036681">
    <property type="component" value="Unplaced"/>
</dbReference>
<name>A0A0M3HK01_ASCLU</name>
<organism evidence="1 2">
    <name type="scientific">Ascaris lumbricoides</name>
    <name type="common">Giant roundworm</name>
    <dbReference type="NCBI Taxonomy" id="6252"/>
    <lineage>
        <taxon>Eukaryota</taxon>
        <taxon>Metazoa</taxon>
        <taxon>Ecdysozoa</taxon>
        <taxon>Nematoda</taxon>
        <taxon>Chromadorea</taxon>
        <taxon>Rhabditida</taxon>
        <taxon>Spirurina</taxon>
        <taxon>Ascaridomorpha</taxon>
        <taxon>Ascaridoidea</taxon>
        <taxon>Ascarididae</taxon>
        <taxon>Ascaris</taxon>
    </lineage>
</organism>
<accession>A0A0M3HK01</accession>
<evidence type="ECO:0000313" key="2">
    <source>
        <dbReference type="WBParaSite" id="ALUE_0000184601-mRNA-1"/>
    </source>
</evidence>
<sequence>MLNRLNYMMKRKWFSWIGFRRCVDRPMGINWKPIRSYYLTDALRLCSPISNSGNSLKKKMLLEKAMCCSSYSINGTLIVDGGRLQFRIR</sequence>
<keyword evidence="1" id="KW-1185">Reference proteome</keyword>
<protein>
    <submittedName>
        <fullName evidence="2">Ovule protein</fullName>
    </submittedName>
</protein>